<dbReference type="RefSeq" id="WP_116557205.1">
    <property type="nucleotide sequence ID" value="NZ_QDKM01000001.1"/>
</dbReference>
<feature type="transmembrane region" description="Helical" evidence="10">
    <location>
        <begin position="6"/>
        <end position="30"/>
    </location>
</feature>
<evidence type="ECO:0000256" key="2">
    <source>
        <dbReference type="ARBA" id="ARBA00008034"/>
    </source>
</evidence>
<proteinExistence type="inferred from homology"/>
<dbReference type="GO" id="GO:0043190">
    <property type="term" value="C:ATP-binding cassette (ABC) transporter complex"/>
    <property type="evidence" value="ECO:0007669"/>
    <property type="project" value="InterPro"/>
</dbReference>
<evidence type="ECO:0000256" key="3">
    <source>
        <dbReference type="ARBA" id="ARBA00022448"/>
    </source>
</evidence>
<evidence type="ECO:0000313" key="11">
    <source>
        <dbReference type="EMBL" id="PVH30784.1"/>
    </source>
</evidence>
<keyword evidence="6 10" id="KW-1133">Transmembrane helix</keyword>
<comment type="caution">
    <text evidence="11">The sequence shown here is derived from an EMBL/GenBank/DDBJ whole genome shotgun (WGS) entry which is preliminary data.</text>
</comment>
<reference evidence="11 12" key="1">
    <citation type="submission" date="2018-04" db="EMBL/GenBank/DDBJ databases">
        <title>Pararhodobacter oceanense sp. nov., isolated from marine intertidal sediment.</title>
        <authorList>
            <person name="Wang X.-L."/>
            <person name="Du Z.-J."/>
        </authorList>
    </citation>
    <scope>NUCLEOTIDE SEQUENCE [LARGE SCALE GENOMIC DNA]</scope>
    <source>
        <strain evidence="11 12">AM505</strain>
    </source>
</reference>
<comment type="subcellular location">
    <subcellularLocation>
        <location evidence="1 8">Cell membrane</location>
        <topology evidence="1 8">Multi-pass membrane protein</topology>
    </subcellularLocation>
</comment>
<evidence type="ECO:0000256" key="10">
    <source>
        <dbReference type="SAM" id="Phobius"/>
    </source>
</evidence>
<accession>A0A2T8HZB1</accession>
<organism evidence="11 12">
    <name type="scientific">Pararhodobacter oceanensis</name>
    <dbReference type="NCBI Taxonomy" id="2172121"/>
    <lineage>
        <taxon>Bacteria</taxon>
        <taxon>Pseudomonadati</taxon>
        <taxon>Pseudomonadota</taxon>
        <taxon>Alphaproteobacteria</taxon>
        <taxon>Rhodobacterales</taxon>
        <taxon>Paracoccaceae</taxon>
        <taxon>Pararhodobacter</taxon>
    </lineage>
</organism>
<sequence length="410" mass="41739">MMLESIDLMILGTGALVALSGAMLGTLLVLRGQAMSGDAISHAIVLGIVVAWMLTGARAGPIVVGGAALAGLVAVIGAQALSRSGLMGHDAAIGLVFPAMFALGVLLINLNARNLHLDIDTVLLGEIGFVWLHTVPVLGVELPVAGVTLAVVGAVNAVFLLMFWKEQKLAAFDPGLAAALGFRPQAMGMALLALTSATAVASFDAVGVVLFLAFLIVPAVTGRLIAGSVLGIMAIAVVSGVVSVGVGYGAAVRWDVSIGGSMALATGLGLALALALSPRSGVVAALIRARAIELEGLVATLLTHLAAHEGTEAQAEECTPEALVDHLGWSETRAGKVVLEALDRGVIHRAGAELELTEAGWALARAAAERIDRRLALTMAAKEAARDMAQDVARDTGRDTGRDTARGPHG</sequence>
<feature type="transmembrane region" description="Helical" evidence="10">
    <location>
        <begin position="61"/>
        <end position="81"/>
    </location>
</feature>
<dbReference type="SUPFAM" id="SSF81345">
    <property type="entry name" value="ABC transporter involved in vitamin B12 uptake, BtuC"/>
    <property type="match status" value="1"/>
</dbReference>
<dbReference type="EMBL" id="QDKM01000001">
    <property type="protein sequence ID" value="PVH30784.1"/>
    <property type="molecule type" value="Genomic_DNA"/>
</dbReference>
<feature type="transmembrane region" description="Helical" evidence="10">
    <location>
        <begin position="200"/>
        <end position="217"/>
    </location>
</feature>
<dbReference type="InterPro" id="IPR001626">
    <property type="entry name" value="ABC_TroCD"/>
</dbReference>
<feature type="transmembrane region" description="Helical" evidence="10">
    <location>
        <begin position="37"/>
        <end position="55"/>
    </location>
</feature>
<feature type="transmembrane region" description="Helical" evidence="10">
    <location>
        <begin position="256"/>
        <end position="276"/>
    </location>
</feature>
<dbReference type="AlphaFoldDB" id="A0A2T8HZB1"/>
<keyword evidence="4" id="KW-1003">Cell membrane</keyword>
<keyword evidence="3 8" id="KW-0813">Transport</keyword>
<dbReference type="Pfam" id="PF00950">
    <property type="entry name" value="ABC-3"/>
    <property type="match status" value="1"/>
</dbReference>
<dbReference type="GO" id="GO:0010043">
    <property type="term" value="P:response to zinc ion"/>
    <property type="evidence" value="ECO:0007669"/>
    <property type="project" value="TreeGrafter"/>
</dbReference>
<feature type="transmembrane region" description="Helical" evidence="10">
    <location>
        <begin position="224"/>
        <end position="250"/>
    </location>
</feature>
<dbReference type="InterPro" id="IPR037294">
    <property type="entry name" value="ABC_BtuC-like"/>
</dbReference>
<dbReference type="OrthoDB" id="9804300at2"/>
<evidence type="ECO:0000313" key="12">
    <source>
        <dbReference type="Proteomes" id="UP000245911"/>
    </source>
</evidence>
<feature type="region of interest" description="Disordered" evidence="9">
    <location>
        <begin position="387"/>
        <end position="410"/>
    </location>
</feature>
<feature type="transmembrane region" description="Helical" evidence="10">
    <location>
        <begin position="93"/>
        <end position="112"/>
    </location>
</feature>
<gene>
    <name evidence="11" type="ORF">DDE20_01070</name>
</gene>
<dbReference type="Proteomes" id="UP000245911">
    <property type="component" value="Unassembled WGS sequence"/>
</dbReference>
<dbReference type="CDD" id="cd06550">
    <property type="entry name" value="TM_ABC_iron-siderophores_like"/>
    <property type="match status" value="1"/>
</dbReference>
<evidence type="ECO:0000256" key="9">
    <source>
        <dbReference type="SAM" id="MobiDB-lite"/>
    </source>
</evidence>
<evidence type="ECO:0000256" key="5">
    <source>
        <dbReference type="ARBA" id="ARBA00022692"/>
    </source>
</evidence>
<protein>
    <submittedName>
        <fullName evidence="11">Zinc ABC transporter permease</fullName>
    </submittedName>
</protein>
<comment type="similarity">
    <text evidence="2 8">Belongs to the ABC-3 integral membrane protein family.</text>
</comment>
<dbReference type="PANTHER" id="PTHR30477">
    <property type="entry name" value="ABC-TRANSPORTER METAL-BINDING PROTEIN"/>
    <property type="match status" value="1"/>
</dbReference>
<evidence type="ECO:0000256" key="7">
    <source>
        <dbReference type="ARBA" id="ARBA00023136"/>
    </source>
</evidence>
<keyword evidence="7 10" id="KW-0472">Membrane</keyword>
<evidence type="ECO:0000256" key="8">
    <source>
        <dbReference type="RuleBase" id="RU003943"/>
    </source>
</evidence>
<evidence type="ECO:0000256" key="6">
    <source>
        <dbReference type="ARBA" id="ARBA00022989"/>
    </source>
</evidence>
<feature type="transmembrane region" description="Helical" evidence="10">
    <location>
        <begin position="142"/>
        <end position="164"/>
    </location>
</feature>
<keyword evidence="12" id="KW-1185">Reference proteome</keyword>
<evidence type="ECO:0000256" key="4">
    <source>
        <dbReference type="ARBA" id="ARBA00022475"/>
    </source>
</evidence>
<dbReference type="PANTHER" id="PTHR30477:SF8">
    <property type="entry name" value="METAL TRANSPORT SYSTEM MEMBRANE PROTEIN CT_070-RELATED"/>
    <property type="match status" value="1"/>
</dbReference>
<name>A0A2T8HZB1_9RHOB</name>
<dbReference type="Gene3D" id="1.10.3470.10">
    <property type="entry name" value="ABC transporter involved in vitamin B12 uptake, BtuC"/>
    <property type="match status" value="1"/>
</dbReference>
<evidence type="ECO:0000256" key="1">
    <source>
        <dbReference type="ARBA" id="ARBA00004651"/>
    </source>
</evidence>
<keyword evidence="5 8" id="KW-0812">Transmembrane</keyword>
<dbReference type="GO" id="GO:0055085">
    <property type="term" value="P:transmembrane transport"/>
    <property type="evidence" value="ECO:0007669"/>
    <property type="project" value="InterPro"/>
</dbReference>